<feature type="chain" id="PRO_5036796119" evidence="1">
    <location>
        <begin position="24"/>
        <end position="281"/>
    </location>
</feature>
<comment type="caution">
    <text evidence="3">The sequence shown here is derived from an EMBL/GenBank/DDBJ whole genome shotgun (WGS) entry which is preliminary data.</text>
</comment>
<evidence type="ECO:0000259" key="2">
    <source>
        <dbReference type="Pfam" id="PF07833"/>
    </source>
</evidence>
<dbReference type="RefSeq" id="WP_190861199.1">
    <property type="nucleotide sequence ID" value="NZ_JACXIY010000014.1"/>
</dbReference>
<dbReference type="Proteomes" id="UP000632125">
    <property type="component" value="Unassembled WGS sequence"/>
</dbReference>
<proteinExistence type="predicted"/>
<protein>
    <submittedName>
        <fullName evidence="3">Copper amine oxidase N-terminal domain-containing protein</fullName>
    </submittedName>
</protein>
<dbReference type="InterPro" id="IPR012854">
    <property type="entry name" value="Cu_amine_oxidase-like_N"/>
</dbReference>
<keyword evidence="4" id="KW-1185">Reference proteome</keyword>
<sequence length="281" mass="31399">MKKVLFGFFISIFLLTSSTTTYAAEIQIKVDGVAVASDAKPEVKNKRTMVPLRVISENLGASVEWSNSEAILAKGDMKVTVKLNSSTAEKNGEKIQLDVKPYIKNNRIFVPLRFIAETFDCHVNYSNRAVTVDTKPLVINGAQIKALQHEFHMTMGGVIQQVNGNAYAEAIYNIFVENKGENVEAPTSYSWKINIDTPGSYYKNAQYDFLDLNGNSVARFDIYSLNPFPVELLKGYPEILVHDVSNDEWYLFSETARKSIGQLMDTAAENGFRTIISNTIV</sequence>
<keyword evidence="1" id="KW-0732">Signal</keyword>
<dbReference type="AlphaFoldDB" id="A0A927CJJ0"/>
<dbReference type="Gene3D" id="3.30.457.10">
    <property type="entry name" value="Copper amine oxidase-like, N-terminal domain"/>
    <property type="match status" value="1"/>
</dbReference>
<dbReference type="EMBL" id="JACXIY010000014">
    <property type="protein sequence ID" value="MBD2869249.1"/>
    <property type="molecule type" value="Genomic_DNA"/>
</dbReference>
<name>A0A927CJJ0_9BACL</name>
<evidence type="ECO:0000256" key="1">
    <source>
        <dbReference type="SAM" id="SignalP"/>
    </source>
</evidence>
<dbReference type="InterPro" id="IPR036582">
    <property type="entry name" value="Mao_N_sf"/>
</dbReference>
<feature type="signal peptide" evidence="1">
    <location>
        <begin position="1"/>
        <end position="23"/>
    </location>
</feature>
<organism evidence="3 4">
    <name type="scientific">Paenibacillus arenilitoris</name>
    <dbReference type="NCBI Taxonomy" id="2772299"/>
    <lineage>
        <taxon>Bacteria</taxon>
        <taxon>Bacillati</taxon>
        <taxon>Bacillota</taxon>
        <taxon>Bacilli</taxon>
        <taxon>Bacillales</taxon>
        <taxon>Paenibacillaceae</taxon>
        <taxon>Paenibacillus</taxon>
    </lineage>
</organism>
<dbReference type="SUPFAM" id="SSF55383">
    <property type="entry name" value="Copper amine oxidase, domain N"/>
    <property type="match status" value="2"/>
</dbReference>
<feature type="domain" description="Copper amine oxidase-like N-terminal" evidence="2">
    <location>
        <begin position="29"/>
        <end position="132"/>
    </location>
</feature>
<evidence type="ECO:0000313" key="4">
    <source>
        <dbReference type="Proteomes" id="UP000632125"/>
    </source>
</evidence>
<reference evidence="3" key="1">
    <citation type="submission" date="2020-09" db="EMBL/GenBank/DDBJ databases">
        <title>A novel bacterium of genus Paenibacillus, isolated from South China Sea.</title>
        <authorList>
            <person name="Huang H."/>
            <person name="Mo K."/>
            <person name="Hu Y."/>
        </authorList>
    </citation>
    <scope>NUCLEOTIDE SEQUENCE</scope>
    <source>
        <strain evidence="3">IB182493</strain>
    </source>
</reference>
<accession>A0A927CJJ0</accession>
<gene>
    <name evidence="3" type="ORF">IDH41_11735</name>
</gene>
<dbReference type="Pfam" id="PF07833">
    <property type="entry name" value="Cu_amine_oxidN1"/>
    <property type="match status" value="1"/>
</dbReference>
<evidence type="ECO:0000313" key="3">
    <source>
        <dbReference type="EMBL" id="MBD2869249.1"/>
    </source>
</evidence>